<proteinExistence type="predicted"/>
<evidence type="ECO:0000313" key="3">
    <source>
        <dbReference type="Proteomes" id="UP000233597"/>
    </source>
</evidence>
<reference evidence="2 3" key="1">
    <citation type="submission" date="2017-09" db="EMBL/GenBank/DDBJ databases">
        <title>Biodiversity and function of Thalassospira species in the particle-attached aromatic-hydrocarbon-degrading consortia from the surface seawater of the South China Sea.</title>
        <authorList>
            <person name="Dong C."/>
            <person name="Liu R."/>
            <person name="Shao Z."/>
        </authorList>
    </citation>
    <scope>NUCLEOTIDE SEQUENCE [LARGE SCALE GENOMIC DNA]</scope>
    <source>
        <strain evidence="2 3">CSC1P2</strain>
    </source>
</reference>
<sequence length="233" mass="27266">MLDQIKLGVYHFFKFMKKFVKIFKVTNNFFAILYNYFGVVIAQLYTKADFYFFNSDRFNNVNLSSYVDDNFVHFFGDLSRRNKDVFKVLNAFHCFIQVVAKNIPRRCVFIQCRIKHSNILTQSEYWLKCFIFQNKGVFFTLTFLLCCGCAESKKPAYKPQYSGQKSFPVYFIKTFSIHSANKKRDNGNAANDNAVQPIVVFFNHLISPTVFILRHFSLFMIGRSSCLKGVAYV</sequence>
<evidence type="ECO:0000256" key="1">
    <source>
        <dbReference type="SAM" id="Phobius"/>
    </source>
</evidence>
<evidence type="ECO:0000313" key="2">
    <source>
        <dbReference type="EMBL" id="PKR54243.1"/>
    </source>
</evidence>
<dbReference type="Proteomes" id="UP000233597">
    <property type="component" value="Unassembled WGS sequence"/>
</dbReference>
<keyword evidence="1" id="KW-1133">Transmembrane helix</keyword>
<feature type="transmembrane region" description="Helical" evidence="1">
    <location>
        <begin position="25"/>
        <end position="45"/>
    </location>
</feature>
<dbReference type="EMBL" id="NWTK01000005">
    <property type="protein sequence ID" value="PKR54243.1"/>
    <property type="molecule type" value="Genomic_DNA"/>
</dbReference>
<dbReference type="AlphaFoldDB" id="A0A2N3KUS9"/>
<organism evidence="2 3">
    <name type="scientific">Thalassospira marina</name>
    <dbReference type="NCBI Taxonomy" id="2048283"/>
    <lineage>
        <taxon>Bacteria</taxon>
        <taxon>Pseudomonadati</taxon>
        <taxon>Pseudomonadota</taxon>
        <taxon>Alphaproteobacteria</taxon>
        <taxon>Rhodospirillales</taxon>
        <taxon>Thalassospiraceae</taxon>
        <taxon>Thalassospira</taxon>
    </lineage>
</organism>
<keyword evidence="1" id="KW-0472">Membrane</keyword>
<accession>A0A2N3KUS9</accession>
<comment type="caution">
    <text evidence="2">The sequence shown here is derived from an EMBL/GenBank/DDBJ whole genome shotgun (WGS) entry which is preliminary data.</text>
</comment>
<name>A0A2N3KUS9_9PROT</name>
<keyword evidence="1" id="KW-0812">Transmembrane</keyword>
<protein>
    <submittedName>
        <fullName evidence="2">Uncharacterized protein</fullName>
    </submittedName>
</protein>
<gene>
    <name evidence="2" type="ORF">COO20_08835</name>
</gene>